<reference evidence="2" key="1">
    <citation type="submission" date="2017-10" db="EMBL/GenBank/DDBJ databases">
        <title>Rapid genome shrinkage in a self-fertile nematode reveals novel sperm competition proteins.</title>
        <authorList>
            <person name="Yin D."/>
            <person name="Schwarz E.M."/>
            <person name="Thomas C.G."/>
            <person name="Felde R.L."/>
            <person name="Korf I.F."/>
            <person name="Cutter A.D."/>
            <person name="Schartner C.M."/>
            <person name="Ralston E.J."/>
            <person name="Meyer B.J."/>
            <person name="Haag E.S."/>
        </authorList>
    </citation>
    <scope>NUCLEOTIDE SEQUENCE [LARGE SCALE GENOMIC DNA]</scope>
    <source>
        <strain evidence="2">JU1422</strain>
    </source>
</reference>
<evidence type="ECO:0000313" key="2">
    <source>
        <dbReference type="Proteomes" id="UP000230233"/>
    </source>
</evidence>
<dbReference type="GO" id="GO:1990834">
    <property type="term" value="P:response to odorant"/>
    <property type="evidence" value="ECO:0007669"/>
    <property type="project" value="TreeGrafter"/>
</dbReference>
<dbReference type="Pfam" id="PF06579">
    <property type="entry name" value="Ly-6_related"/>
    <property type="match status" value="1"/>
</dbReference>
<dbReference type="GO" id="GO:0042048">
    <property type="term" value="P:olfactory behavior"/>
    <property type="evidence" value="ECO:0007669"/>
    <property type="project" value="TreeGrafter"/>
</dbReference>
<dbReference type="AlphaFoldDB" id="A0A2G5VV95"/>
<dbReference type="GO" id="GO:0030424">
    <property type="term" value="C:axon"/>
    <property type="evidence" value="ECO:0007669"/>
    <property type="project" value="TreeGrafter"/>
</dbReference>
<dbReference type="InterPro" id="IPR010558">
    <property type="entry name" value="Ly-6-related"/>
</dbReference>
<dbReference type="GO" id="GO:0043025">
    <property type="term" value="C:neuronal cell body"/>
    <property type="evidence" value="ECO:0007669"/>
    <property type="project" value="TreeGrafter"/>
</dbReference>
<dbReference type="PANTHER" id="PTHR34722">
    <property type="entry name" value="HOMOLOG OF ODR-2 (TWO)-RELATED"/>
    <property type="match status" value="1"/>
</dbReference>
<organism evidence="1 2">
    <name type="scientific">Caenorhabditis nigoni</name>
    <dbReference type="NCBI Taxonomy" id="1611254"/>
    <lineage>
        <taxon>Eukaryota</taxon>
        <taxon>Metazoa</taxon>
        <taxon>Ecdysozoa</taxon>
        <taxon>Nematoda</taxon>
        <taxon>Chromadorea</taxon>
        <taxon>Rhabditida</taxon>
        <taxon>Rhabditina</taxon>
        <taxon>Rhabditomorpha</taxon>
        <taxon>Rhabditoidea</taxon>
        <taxon>Rhabditidae</taxon>
        <taxon>Peloderinae</taxon>
        <taxon>Caenorhabditis</taxon>
    </lineage>
</organism>
<accession>A0A2G5VV95</accession>
<dbReference type="STRING" id="1611254.A0A2G5VV95"/>
<comment type="caution">
    <text evidence="1">The sequence shown here is derived from an EMBL/GenBank/DDBJ whole genome shotgun (WGS) entry which is preliminary data.</text>
</comment>
<dbReference type="OrthoDB" id="5872354at2759"/>
<proteinExistence type="predicted"/>
<dbReference type="EMBL" id="PDUG01000001">
    <property type="protein sequence ID" value="PIC55587.1"/>
    <property type="molecule type" value="Genomic_DNA"/>
</dbReference>
<gene>
    <name evidence="1" type="primary">Cni-hot-5</name>
    <name evidence="1" type="synonym">Cnig_chr_I.g797</name>
    <name evidence="1" type="ORF">B9Z55_000797</name>
</gene>
<sequence>MRLLLSLLVNGGGECMSSSSILPLGSAPFLSSFSPSACFGIDTNGCKMSKNLPLSLFLILVSLIRSAEFLKCYSCASFEYRVLFDKDTSLSRKVRVPKFDRLCDLEEMVQGFAPVENCHSTCVTIFEPQYFGGLQSLQRPFLYIRGCADHIFSEMKDRPIEVEFLHRSPICVKLQLSQIYPQVQANEIVQVCSCDKDGCNFDSINDSTTSKMNSAFIVSVFIIGFHLFLF</sequence>
<keyword evidence="2" id="KW-1185">Reference proteome</keyword>
<protein>
    <submittedName>
        <fullName evidence="1">Uncharacterized protein</fullName>
    </submittedName>
</protein>
<dbReference type="Proteomes" id="UP000230233">
    <property type="component" value="Chromosome I"/>
</dbReference>
<name>A0A2G5VV95_9PELO</name>
<dbReference type="PANTHER" id="PTHR34722:SF9">
    <property type="entry name" value="HOMOLOG OF ODR-2 (TWO)"/>
    <property type="match status" value="1"/>
</dbReference>
<evidence type="ECO:0000313" key="1">
    <source>
        <dbReference type="EMBL" id="PIC55587.1"/>
    </source>
</evidence>